<feature type="region of interest" description="Disordered" evidence="1">
    <location>
        <begin position="145"/>
        <end position="165"/>
    </location>
</feature>
<evidence type="ECO:0000256" key="1">
    <source>
        <dbReference type="SAM" id="MobiDB-lite"/>
    </source>
</evidence>
<keyword evidence="3" id="KW-1185">Reference proteome</keyword>
<dbReference type="EMBL" id="RJVU01009137">
    <property type="protein sequence ID" value="ROL53467.1"/>
    <property type="molecule type" value="Genomic_DNA"/>
</dbReference>
<dbReference type="AlphaFoldDB" id="A0A3N0Z4Q4"/>
<accession>A0A3N0Z4Q4</accession>
<dbReference type="Proteomes" id="UP000281406">
    <property type="component" value="Unassembled WGS sequence"/>
</dbReference>
<evidence type="ECO:0000313" key="2">
    <source>
        <dbReference type="EMBL" id="ROL53467.1"/>
    </source>
</evidence>
<reference evidence="2 3" key="1">
    <citation type="submission" date="2018-10" db="EMBL/GenBank/DDBJ databases">
        <title>Genome assembly for a Yunnan-Guizhou Plateau 3E fish, Anabarilius grahami (Regan), and its evolutionary and genetic applications.</title>
        <authorList>
            <person name="Jiang W."/>
        </authorList>
    </citation>
    <scope>NUCLEOTIDE SEQUENCE [LARGE SCALE GENOMIC DNA]</scope>
    <source>
        <strain evidence="2">AG-KIZ</strain>
        <tissue evidence="2">Muscle</tissue>
    </source>
</reference>
<proteinExistence type="predicted"/>
<protein>
    <submittedName>
        <fullName evidence="2">Uncharacterized protein</fullName>
    </submittedName>
</protein>
<organism evidence="2 3">
    <name type="scientific">Anabarilius grahami</name>
    <name type="common">Kanglang fish</name>
    <name type="synonym">Barilius grahami</name>
    <dbReference type="NCBI Taxonomy" id="495550"/>
    <lineage>
        <taxon>Eukaryota</taxon>
        <taxon>Metazoa</taxon>
        <taxon>Chordata</taxon>
        <taxon>Craniata</taxon>
        <taxon>Vertebrata</taxon>
        <taxon>Euteleostomi</taxon>
        <taxon>Actinopterygii</taxon>
        <taxon>Neopterygii</taxon>
        <taxon>Teleostei</taxon>
        <taxon>Ostariophysi</taxon>
        <taxon>Cypriniformes</taxon>
        <taxon>Xenocyprididae</taxon>
        <taxon>Xenocypridinae</taxon>
        <taxon>Xenocypridinae incertae sedis</taxon>
        <taxon>Anabarilius</taxon>
    </lineage>
</organism>
<name>A0A3N0Z4Q4_ANAGA</name>
<gene>
    <name evidence="2" type="ORF">DPX16_0102</name>
</gene>
<sequence>MVAASDSVPVFVTIPEPHYISADLLEPRLGSSDLLDPCLVSSHLLEPCLIPADLRNHCLFSVDLPEPLDVLSTIPESRPMVVAIPEPCFVLSGKTIIKRQRLASRLKDPPLPRLAAMPEPSEIAALAIMATAIWCVWAAHTSAPVHESSPEPDPVHEFTTEPALT</sequence>
<evidence type="ECO:0000313" key="3">
    <source>
        <dbReference type="Proteomes" id="UP000281406"/>
    </source>
</evidence>
<comment type="caution">
    <text evidence="2">The sequence shown here is derived from an EMBL/GenBank/DDBJ whole genome shotgun (WGS) entry which is preliminary data.</text>
</comment>